<organism evidence="1 2">
    <name type="scientific">Desulforamulus aquiferis</name>
    <dbReference type="NCBI Taxonomy" id="1397668"/>
    <lineage>
        <taxon>Bacteria</taxon>
        <taxon>Bacillati</taxon>
        <taxon>Bacillota</taxon>
        <taxon>Clostridia</taxon>
        <taxon>Eubacteriales</taxon>
        <taxon>Peptococcaceae</taxon>
        <taxon>Desulforamulus</taxon>
    </lineage>
</organism>
<comment type="caution">
    <text evidence="1">The sequence shown here is derived from an EMBL/GenBank/DDBJ whole genome shotgun (WGS) entry which is preliminary data.</text>
</comment>
<dbReference type="AlphaFoldDB" id="A0AAW7Z9X3"/>
<sequence length="393" mass="44566">MQVILRDLETKPILKHEHVFAIRDNIQKKFSAKSQRERAIIFARAIHKIIDGHIQEFEEKQRDRIRTDVLRNAVLENNYNIYADAVFRACLEVRDNDRQDMESLARWVSRLQGVPVTGEILRSLTHEFCHSAVEDPAVLSCLAEKQVPVSTVIVEGRLTTNDSAEVPINQGTNFETVASAAAVSWSTAEVRHKTTSRLLTAFLIIMVILLFQLPQDLFYTSIAPAISGRSGEKPAAKVDEMGKYSETILPVDLFYRDIDPAKLESSLRKRNSVLAGEPYLSALIQAGEEFNVNPLFLIAITGQEQSFVPSTDKDARVIANNPFNVHHSWKKYNTNIRDSARIAAETVAVLSKDRPEDVHPVAWINRMYAEDTQWWIGVSRIFLELKTEVEEQN</sequence>
<reference evidence="1" key="1">
    <citation type="journal article" date="2023" name="J. Hazard. Mater.">
        <title>Anaerobic biodegradation of pyrene and benzo[a]pyrene by a new sulfate-reducing Desulforamulus aquiferis strain DSA.</title>
        <authorList>
            <person name="Zhang Z."/>
            <person name="Sun J."/>
            <person name="Gong X."/>
            <person name="Wang C."/>
            <person name="Wang H."/>
        </authorList>
    </citation>
    <scope>NUCLEOTIDE SEQUENCE</scope>
    <source>
        <strain evidence="1">DSA</strain>
    </source>
</reference>
<evidence type="ECO:0000313" key="1">
    <source>
        <dbReference type="EMBL" id="MDO7785871.1"/>
    </source>
</evidence>
<keyword evidence="2" id="KW-1185">Reference proteome</keyword>
<proteinExistence type="predicted"/>
<protein>
    <recommendedName>
        <fullName evidence="3">Mannosyl-glycoprotein endo-beta-N-acetylglucosamidase-like domain-containing protein</fullName>
    </recommendedName>
</protein>
<reference evidence="1" key="2">
    <citation type="submission" date="2023-03" db="EMBL/GenBank/DDBJ databases">
        <authorList>
            <person name="Zhang Z."/>
        </authorList>
    </citation>
    <scope>NUCLEOTIDE SEQUENCE</scope>
    <source>
        <strain evidence="1">DSA</strain>
    </source>
</reference>
<evidence type="ECO:0000313" key="2">
    <source>
        <dbReference type="Proteomes" id="UP001172911"/>
    </source>
</evidence>
<dbReference type="RefSeq" id="WP_304540538.1">
    <property type="nucleotide sequence ID" value="NZ_JARPTC010000002.1"/>
</dbReference>
<evidence type="ECO:0008006" key="3">
    <source>
        <dbReference type="Google" id="ProtNLM"/>
    </source>
</evidence>
<dbReference type="Proteomes" id="UP001172911">
    <property type="component" value="Unassembled WGS sequence"/>
</dbReference>
<accession>A0AAW7Z9X3</accession>
<gene>
    <name evidence="1" type="ORF">P6N53_01345</name>
</gene>
<dbReference type="EMBL" id="JARPTC010000002">
    <property type="protein sequence ID" value="MDO7785871.1"/>
    <property type="molecule type" value="Genomic_DNA"/>
</dbReference>
<name>A0AAW7Z9X3_9FIRM</name>